<sequence>MVMAFGFLCCHLAPSYGSRFVFALLLLRASSVKHRSYESFGRRGSIMVIGTLPGMIIGSLPGMVIGTLPGMVIGGAAPAWFHRDAARHVGFDIIDTRRCCCEEL</sequence>
<evidence type="ECO:0000313" key="1">
    <source>
        <dbReference type="EMBL" id="PRQ44864.1"/>
    </source>
</evidence>
<proteinExistence type="predicted"/>
<dbReference type="Proteomes" id="UP000238479">
    <property type="component" value="Chromosome 3"/>
</dbReference>
<gene>
    <name evidence="1" type="ORF">RchiOBHm_Chr3g0483911</name>
</gene>
<accession>A0A2P6REM9</accession>
<dbReference type="Gramene" id="PRQ44864">
    <property type="protein sequence ID" value="PRQ44864"/>
    <property type="gene ID" value="RchiOBHm_Chr3g0483911"/>
</dbReference>
<organism evidence="1 2">
    <name type="scientific">Rosa chinensis</name>
    <name type="common">China rose</name>
    <dbReference type="NCBI Taxonomy" id="74649"/>
    <lineage>
        <taxon>Eukaryota</taxon>
        <taxon>Viridiplantae</taxon>
        <taxon>Streptophyta</taxon>
        <taxon>Embryophyta</taxon>
        <taxon>Tracheophyta</taxon>
        <taxon>Spermatophyta</taxon>
        <taxon>Magnoliopsida</taxon>
        <taxon>eudicotyledons</taxon>
        <taxon>Gunneridae</taxon>
        <taxon>Pentapetalae</taxon>
        <taxon>rosids</taxon>
        <taxon>fabids</taxon>
        <taxon>Rosales</taxon>
        <taxon>Rosaceae</taxon>
        <taxon>Rosoideae</taxon>
        <taxon>Rosoideae incertae sedis</taxon>
        <taxon>Rosa</taxon>
    </lineage>
</organism>
<dbReference type="EMBL" id="PDCK01000041">
    <property type="protein sequence ID" value="PRQ44864.1"/>
    <property type="molecule type" value="Genomic_DNA"/>
</dbReference>
<dbReference type="AlphaFoldDB" id="A0A2P6REM9"/>
<protein>
    <submittedName>
        <fullName evidence="1">Uncharacterized protein</fullName>
    </submittedName>
</protein>
<comment type="caution">
    <text evidence="1">The sequence shown here is derived from an EMBL/GenBank/DDBJ whole genome shotgun (WGS) entry which is preliminary data.</text>
</comment>
<evidence type="ECO:0000313" key="2">
    <source>
        <dbReference type="Proteomes" id="UP000238479"/>
    </source>
</evidence>
<keyword evidence="2" id="KW-1185">Reference proteome</keyword>
<name>A0A2P6REM9_ROSCH</name>
<reference evidence="1 2" key="1">
    <citation type="journal article" date="2018" name="Nat. Genet.">
        <title>The Rosa genome provides new insights in the design of modern roses.</title>
        <authorList>
            <person name="Bendahmane M."/>
        </authorList>
    </citation>
    <scope>NUCLEOTIDE SEQUENCE [LARGE SCALE GENOMIC DNA]</scope>
    <source>
        <strain evidence="2">cv. Old Blush</strain>
    </source>
</reference>